<feature type="compositionally biased region" description="Polar residues" evidence="23">
    <location>
        <begin position="436"/>
        <end position="445"/>
    </location>
</feature>
<evidence type="ECO:0000256" key="6">
    <source>
        <dbReference type="ARBA" id="ARBA00022553"/>
    </source>
</evidence>
<evidence type="ECO:0000256" key="18">
    <source>
        <dbReference type="ARBA" id="ARBA00049790"/>
    </source>
</evidence>
<dbReference type="GeneID" id="119721409"/>
<dbReference type="SUPFAM" id="SSF53335">
    <property type="entry name" value="S-adenosyl-L-methionine-dependent methyltransferases"/>
    <property type="match status" value="1"/>
</dbReference>
<dbReference type="InterPro" id="IPR019012">
    <property type="entry name" value="RNA_cap_Gua-N2-MeTrfase"/>
</dbReference>
<feature type="compositionally biased region" description="Polar residues" evidence="23">
    <location>
        <begin position="600"/>
        <end position="635"/>
    </location>
</feature>
<keyword evidence="11" id="KW-0804">Transcription</keyword>
<feature type="compositionally biased region" description="Basic and acidic residues" evidence="23">
    <location>
        <begin position="722"/>
        <end position="746"/>
    </location>
</feature>
<dbReference type="Pfam" id="PF09445">
    <property type="entry name" value="Methyltransf_15"/>
    <property type="match status" value="1"/>
</dbReference>
<dbReference type="PANTHER" id="PTHR14741:SF32">
    <property type="entry name" value="TRIMETHYLGUANOSINE SYNTHASE"/>
    <property type="match status" value="1"/>
</dbReference>
<evidence type="ECO:0000256" key="23">
    <source>
        <dbReference type="SAM" id="MobiDB-lite"/>
    </source>
</evidence>
<evidence type="ECO:0000256" key="13">
    <source>
        <dbReference type="ARBA" id="ARBA00025783"/>
    </source>
</evidence>
<dbReference type="Gene3D" id="3.40.50.150">
    <property type="entry name" value="Vaccinia Virus protein VP39"/>
    <property type="match status" value="1"/>
</dbReference>
<name>A0A913Z6G9_PATMI</name>
<dbReference type="GO" id="GO:0015030">
    <property type="term" value="C:Cajal body"/>
    <property type="evidence" value="ECO:0007669"/>
    <property type="project" value="UniProtKB-SubCell"/>
</dbReference>
<feature type="region of interest" description="Disordered" evidence="23">
    <location>
        <begin position="600"/>
        <end position="765"/>
    </location>
</feature>
<comment type="catalytic activity">
    <reaction evidence="14">
        <text>a 5'-end (N(2),N(7)-dimethyl 5'-triphosphoguanosine)-ribonucleoside in snoRNA + S-adenosyl-L-methionine = a 5'-end (N(2),N(2),N(7)-trimethyl 5'-triphosphoguanosine)-ribonucleoside in snoRNA + S-adenosyl-L-homocysteine + H(+)</text>
        <dbReference type="Rhea" id="RHEA:78507"/>
        <dbReference type="Rhea" id="RHEA-COMP:19088"/>
        <dbReference type="Rhea" id="RHEA-COMP:19090"/>
        <dbReference type="ChEBI" id="CHEBI:15378"/>
        <dbReference type="ChEBI" id="CHEBI:57856"/>
        <dbReference type="ChEBI" id="CHEBI:59789"/>
        <dbReference type="ChEBI" id="CHEBI:167623"/>
        <dbReference type="ChEBI" id="CHEBI:172880"/>
    </reaction>
    <physiologicalReaction direction="left-to-right" evidence="14">
        <dbReference type="Rhea" id="RHEA:78508"/>
    </physiologicalReaction>
</comment>
<dbReference type="OMA" id="MKYWVQR"/>
<dbReference type="GO" id="GO:0005737">
    <property type="term" value="C:cytoplasm"/>
    <property type="evidence" value="ECO:0007669"/>
    <property type="project" value="UniProtKB-SubCell"/>
</dbReference>
<evidence type="ECO:0000256" key="22">
    <source>
        <dbReference type="ARBA" id="ARBA00081504"/>
    </source>
</evidence>
<evidence type="ECO:0000256" key="15">
    <source>
        <dbReference type="ARBA" id="ARBA00048740"/>
    </source>
</evidence>
<evidence type="ECO:0000256" key="16">
    <source>
        <dbReference type="ARBA" id="ARBA00048763"/>
    </source>
</evidence>
<feature type="compositionally biased region" description="Gly residues" evidence="23">
    <location>
        <begin position="705"/>
        <end position="714"/>
    </location>
</feature>
<evidence type="ECO:0000256" key="11">
    <source>
        <dbReference type="ARBA" id="ARBA00023163"/>
    </source>
</evidence>
<protein>
    <recommendedName>
        <fullName evidence="4">Trimethylguanosine synthase</fullName>
    </recommendedName>
    <alternativeName>
        <fullName evidence="18">Cap-specific guanine-N(2) methyltransferase</fullName>
    </alternativeName>
    <alternativeName>
        <fullName evidence="21">Nuclear receptor coactivator 6-interacting protein</fullName>
    </alternativeName>
    <alternativeName>
        <fullName evidence="22">PRIP-interacting protein with methyltransferase motif</fullName>
    </alternativeName>
</protein>
<dbReference type="GO" id="GO:0071164">
    <property type="term" value="F:RNA cap trimethylguanosine synthase activity"/>
    <property type="evidence" value="ECO:0007669"/>
    <property type="project" value="TreeGrafter"/>
</dbReference>
<evidence type="ECO:0000256" key="17">
    <source>
        <dbReference type="ARBA" id="ARBA00049075"/>
    </source>
</evidence>
<comment type="subunit">
    <text evidence="20">May form homooligomers. Interacts with CREBBP/CBP, EED/WAIT1, EP300/P300, NCOA6/PRIP, PPARBP/PBP and SMN.</text>
</comment>
<evidence type="ECO:0000313" key="24">
    <source>
        <dbReference type="EnsemblMetazoa" id="XP_038047408.1"/>
    </source>
</evidence>
<feature type="region of interest" description="Disordered" evidence="23">
    <location>
        <begin position="925"/>
        <end position="989"/>
    </location>
</feature>
<feature type="compositionally biased region" description="Polar residues" evidence="23">
    <location>
        <begin position="876"/>
        <end position="886"/>
    </location>
</feature>
<accession>A0A913Z6G9</accession>
<evidence type="ECO:0000256" key="10">
    <source>
        <dbReference type="ARBA" id="ARBA00023015"/>
    </source>
</evidence>
<dbReference type="InterPro" id="IPR029063">
    <property type="entry name" value="SAM-dependent_MTases_sf"/>
</dbReference>
<evidence type="ECO:0000256" key="3">
    <source>
        <dbReference type="ARBA" id="ARBA00004604"/>
    </source>
</evidence>
<evidence type="ECO:0000256" key="2">
    <source>
        <dbReference type="ARBA" id="ARBA00004496"/>
    </source>
</evidence>
<evidence type="ECO:0000256" key="21">
    <source>
        <dbReference type="ARBA" id="ARBA00079339"/>
    </source>
</evidence>
<dbReference type="RefSeq" id="XP_038047408.1">
    <property type="nucleotide sequence ID" value="XM_038191480.1"/>
</dbReference>
<evidence type="ECO:0000256" key="8">
    <source>
        <dbReference type="ARBA" id="ARBA00022679"/>
    </source>
</evidence>
<feature type="compositionally biased region" description="Basic and acidic residues" evidence="23">
    <location>
        <begin position="808"/>
        <end position="818"/>
    </location>
</feature>
<keyword evidence="25" id="KW-1185">Reference proteome</keyword>
<feature type="compositionally biased region" description="Basic residues" evidence="23">
    <location>
        <begin position="186"/>
        <end position="197"/>
    </location>
</feature>
<keyword evidence="5" id="KW-0963">Cytoplasm</keyword>
<dbReference type="OrthoDB" id="194443at2759"/>
<evidence type="ECO:0000256" key="5">
    <source>
        <dbReference type="ARBA" id="ARBA00022490"/>
    </source>
</evidence>
<comment type="catalytic activity">
    <reaction evidence="15">
        <text>a 5'-end (N(7)-methyl 5'-triphosphoguanosine)-ribonucleoside in snoRNA + S-adenosyl-L-methionine = a 5'-end (N(2),N(7)-dimethyl 5'-triphosphoguanosine)-ribonucleoside in snoRNA + S-adenosyl-L-homocysteine + H(+)</text>
        <dbReference type="Rhea" id="RHEA:78475"/>
        <dbReference type="Rhea" id="RHEA-COMP:19086"/>
        <dbReference type="Rhea" id="RHEA-COMP:19088"/>
        <dbReference type="ChEBI" id="CHEBI:15378"/>
        <dbReference type="ChEBI" id="CHEBI:57856"/>
        <dbReference type="ChEBI" id="CHEBI:59789"/>
        <dbReference type="ChEBI" id="CHEBI:156461"/>
        <dbReference type="ChEBI" id="CHEBI:172880"/>
    </reaction>
    <physiologicalReaction direction="left-to-right" evidence="15">
        <dbReference type="Rhea" id="RHEA:78476"/>
    </physiologicalReaction>
</comment>
<comment type="catalytic activity">
    <reaction evidence="17">
        <text>a 5'-end (N(7)-methyl 5'-triphosphoguanosine)-ribonucleoside in snRNA + S-adenosyl-L-methionine = a 5'-end (N(2),N(7)-dimethyl 5'-triphosphoguanosine)-ribonucleoside in snRNA + S-adenosyl-L-homocysteine + H(+)</text>
        <dbReference type="Rhea" id="RHEA:78471"/>
        <dbReference type="Rhea" id="RHEA-COMP:19085"/>
        <dbReference type="Rhea" id="RHEA-COMP:19087"/>
        <dbReference type="ChEBI" id="CHEBI:15378"/>
        <dbReference type="ChEBI" id="CHEBI:57856"/>
        <dbReference type="ChEBI" id="CHEBI:59789"/>
        <dbReference type="ChEBI" id="CHEBI:156461"/>
        <dbReference type="ChEBI" id="CHEBI:172880"/>
    </reaction>
    <physiologicalReaction direction="left-to-right" evidence="17">
        <dbReference type="Rhea" id="RHEA:78472"/>
    </physiologicalReaction>
</comment>
<dbReference type="GO" id="GO:0005730">
    <property type="term" value="C:nucleolus"/>
    <property type="evidence" value="ECO:0007669"/>
    <property type="project" value="UniProtKB-SubCell"/>
</dbReference>
<sequence>MAEHYYSQCVAELQFTMPPNPNEQRPQVSVRCTRAFCSDSKLYEWGLYGKPDPSKYKDLEAKELDTDEDELDRALTESDQLKSGDVITNQLDVVPELTTEIFQSESTGDDVTLCNEQYEYSSSNIRVDGKNISPYTKPSLPFQGEFASEQEVMRDMGLPLSFVRSLRDFDEDDDYMPKVRYGNKQANKKNKKKKKQQRVWSHDLDPSHHASETDVSHHASETDVSHHASETNVSHNALEAPEKEEQAPDTCVAPLPGNWSTVTSKEDECCHGDGIQATDVAEEADVDTGWKEYWETYGETLIWENWVQKYPDQVVGDGLIEASSMQSGGEHQLQDEMSEPVKNESNTNIVEAICAQDFPVSFDEATKFEANEILGSKSSLLRKEHTVTDLVATEHVSGSEIEEHLHQFQEATIQSVAEEMSTVSLEDCKTTSTMNVTNDSDSLTRVESGPTDDRKLSDQSAIFLKITGKGESFPNSCEELPDEFNGKDAARQDLENASTQIGNENSVGELQSNSCTRNGWTEEWSRLWDEHCGEVYWYYHQYYHTNIKNGVTENGEHGLPDCRTSQSEERTCSVADQSQLVLHSCADYSQSCEEVEDSSDCTANQLPSDESVHQSQASNTSGDAVDQSQRVNSCNGIDHNTEELNNSNGSNRDCDNSCRSDSDVDKEPFDGKSKRKKVSQKSQLSGDGANVSQQIGHGSGRLHSKGGGDGVGHGGDGEEPPEERPRQMKRSHELETDGEGGRDVLKRLGLSSDAESKKFREQERFSSVRVKYIRKNVSKKSKSLNMRKAPMHIWFDEEAGEASNGEAEIQRERSDGAESLKQVKKMPGSNTISKVKAFLSSQGEERSNQLQRKSAPLGETADNNASTENTERGSTEEQNATSTSVSLEDETKDSGVFVEQTLCWTSDQENSSAACGLQKDSAFEEITETESQDQESMSEASKAVTKENGNSSKNLPQDVGIREAGTSLGAPQNKKSTASSQDPRLAEYPEISSNPSMMKYWVQRYRLFSRFDHGIKMDEEGWYSVTPERIAKHQARRCRSDIIIDAFCGVGGNAIQLAFTCERVIAVDIDPVKIDCARHNAKVYGVADRIEFIQGDYFLLADRLKADVVFLSPPWGGPDYLQADVYDITTMMPLDAFKLFEKTKQITENIAFFVPRNANVDQLASLAGPGGRMEIEQNFLNKKIKTVTAYYGELVDG</sequence>
<evidence type="ECO:0000256" key="1">
    <source>
        <dbReference type="ARBA" id="ARBA00004408"/>
    </source>
</evidence>
<evidence type="ECO:0000256" key="4">
    <source>
        <dbReference type="ARBA" id="ARBA00018517"/>
    </source>
</evidence>
<keyword evidence="10" id="KW-0805">Transcription regulation</keyword>
<evidence type="ECO:0000256" key="20">
    <source>
        <dbReference type="ARBA" id="ARBA00064494"/>
    </source>
</evidence>
<feature type="compositionally biased region" description="Polar residues" evidence="23">
    <location>
        <begin position="969"/>
        <end position="982"/>
    </location>
</feature>
<feature type="region of interest" description="Disordered" evidence="23">
    <location>
        <begin position="436"/>
        <end position="455"/>
    </location>
</feature>
<keyword evidence="12" id="KW-0539">Nucleus</keyword>
<feature type="compositionally biased region" description="Basic and acidic residues" evidence="23">
    <location>
        <begin position="652"/>
        <end position="672"/>
    </location>
</feature>
<keyword evidence="9" id="KW-0949">S-adenosyl-L-methionine</keyword>
<keyword evidence="7" id="KW-0489">Methyltransferase</keyword>
<dbReference type="FunFam" id="3.40.50.150:FF:000066">
    <property type="entry name" value="Trimethylguanosine synthase 1"/>
    <property type="match status" value="1"/>
</dbReference>
<proteinExistence type="inferred from homology"/>
<comment type="similarity">
    <text evidence="13">Belongs to the methyltransferase superfamily. Trimethylguanosine synthase family.</text>
</comment>
<comment type="function">
    <text evidence="19">Catalyzes the 2 serial methylation steps for the conversion of the 7-monomethylguanosine (m(7)G) caps of snRNAs and snoRNAs to a 2,2,7-trimethylguanosine (m(2,2,7)G) cap structure. The enzyme is specific for guanine, and N7 methylation must precede N2 methylation. Hypermethylation of the m7G cap of U snRNAs leads to their concentration in nuclear foci, their colocalization with coilin and the formation of canonical Cajal bodies (CBs). Plays a role in transcriptional regulation.</text>
</comment>
<evidence type="ECO:0000256" key="7">
    <source>
        <dbReference type="ARBA" id="ARBA00022603"/>
    </source>
</evidence>
<feature type="compositionally biased region" description="Basic and acidic residues" evidence="23">
    <location>
        <begin position="754"/>
        <end position="765"/>
    </location>
</feature>
<dbReference type="PANTHER" id="PTHR14741">
    <property type="entry name" value="S-ADENOSYLMETHIONINE-DEPENDENT METHYLTRANSFERASE RELATED"/>
    <property type="match status" value="1"/>
</dbReference>
<evidence type="ECO:0000256" key="9">
    <source>
        <dbReference type="ARBA" id="ARBA00022691"/>
    </source>
</evidence>
<evidence type="ECO:0000256" key="12">
    <source>
        <dbReference type="ARBA" id="ARBA00023242"/>
    </source>
</evidence>
<feature type="region of interest" description="Disordered" evidence="23">
    <location>
        <begin position="797"/>
        <end position="893"/>
    </location>
</feature>
<dbReference type="Proteomes" id="UP000887568">
    <property type="component" value="Unplaced"/>
</dbReference>
<comment type="subcellular location">
    <subcellularLocation>
        <location evidence="2">Cytoplasm</location>
    </subcellularLocation>
    <subcellularLocation>
        <location evidence="1">Nucleus</location>
        <location evidence="1">Cajal body</location>
    </subcellularLocation>
    <subcellularLocation>
        <location evidence="3">Nucleus</location>
        <location evidence="3">Nucleolus</location>
    </subcellularLocation>
</comment>
<dbReference type="AlphaFoldDB" id="A0A913Z6G9"/>
<keyword evidence="8" id="KW-0808">Transferase</keyword>
<evidence type="ECO:0000256" key="14">
    <source>
        <dbReference type="ARBA" id="ARBA00047418"/>
    </source>
</evidence>
<comment type="catalytic activity">
    <reaction evidence="16">
        <text>a 5'-end (N(2),N(7)-dimethyl 5'-triphosphoguanosine)-ribonucleoside in snRNA + S-adenosyl-L-methionine = a 5'-end (N(2),N(2),N(7)-trimethyl 5'-triphosphoguanosine)-ribonucleoside in snRNA + S-adenosyl-L-homocysteine + H(+)</text>
        <dbReference type="Rhea" id="RHEA:78479"/>
        <dbReference type="Rhea" id="RHEA-COMP:19087"/>
        <dbReference type="Rhea" id="RHEA-COMP:19089"/>
        <dbReference type="ChEBI" id="CHEBI:15378"/>
        <dbReference type="ChEBI" id="CHEBI:57856"/>
        <dbReference type="ChEBI" id="CHEBI:59789"/>
        <dbReference type="ChEBI" id="CHEBI:167623"/>
        <dbReference type="ChEBI" id="CHEBI:172880"/>
    </reaction>
    <physiologicalReaction direction="left-to-right" evidence="16">
        <dbReference type="Rhea" id="RHEA:78480"/>
    </physiologicalReaction>
</comment>
<evidence type="ECO:0000256" key="19">
    <source>
        <dbReference type="ARBA" id="ARBA00057179"/>
    </source>
</evidence>
<feature type="compositionally biased region" description="Basic and acidic residues" evidence="23">
    <location>
        <begin position="200"/>
        <end position="229"/>
    </location>
</feature>
<dbReference type="CDD" id="cd02440">
    <property type="entry name" value="AdoMet_MTases"/>
    <property type="match status" value="1"/>
</dbReference>
<organism evidence="24 25">
    <name type="scientific">Patiria miniata</name>
    <name type="common">Bat star</name>
    <name type="synonym">Asterina miniata</name>
    <dbReference type="NCBI Taxonomy" id="46514"/>
    <lineage>
        <taxon>Eukaryota</taxon>
        <taxon>Metazoa</taxon>
        <taxon>Echinodermata</taxon>
        <taxon>Eleutherozoa</taxon>
        <taxon>Asterozoa</taxon>
        <taxon>Asteroidea</taxon>
        <taxon>Valvatacea</taxon>
        <taxon>Valvatida</taxon>
        <taxon>Asterinidae</taxon>
        <taxon>Patiria</taxon>
    </lineage>
</organism>
<evidence type="ECO:0000313" key="25">
    <source>
        <dbReference type="Proteomes" id="UP000887568"/>
    </source>
</evidence>
<keyword evidence="6" id="KW-0597">Phosphoprotein</keyword>
<reference evidence="24" key="1">
    <citation type="submission" date="2022-11" db="UniProtKB">
        <authorList>
            <consortium name="EnsemblMetazoa"/>
        </authorList>
    </citation>
    <scope>IDENTIFICATION</scope>
</reference>
<dbReference type="EnsemblMetazoa" id="XM_038191480.1">
    <property type="protein sequence ID" value="XP_038047408.1"/>
    <property type="gene ID" value="LOC119721409"/>
</dbReference>
<feature type="region of interest" description="Disordered" evidence="23">
    <location>
        <begin position="173"/>
        <end position="253"/>
    </location>
</feature>